<dbReference type="PANTHER" id="PTHR48436">
    <property type="entry name" value="2, PUTATIVE-RELATED"/>
    <property type="match status" value="1"/>
</dbReference>
<proteinExistence type="predicted"/>
<name>A0AA88DK19_FICCA</name>
<keyword evidence="2" id="KW-1185">Reference proteome</keyword>
<evidence type="ECO:0000313" key="1">
    <source>
        <dbReference type="EMBL" id="GMN53604.1"/>
    </source>
</evidence>
<dbReference type="Proteomes" id="UP001187192">
    <property type="component" value="Unassembled WGS sequence"/>
</dbReference>
<gene>
    <name evidence="1" type="ORF">TIFTF001_022737</name>
</gene>
<evidence type="ECO:0008006" key="3">
    <source>
        <dbReference type="Google" id="ProtNLM"/>
    </source>
</evidence>
<organism evidence="1 2">
    <name type="scientific">Ficus carica</name>
    <name type="common">Common fig</name>
    <dbReference type="NCBI Taxonomy" id="3494"/>
    <lineage>
        <taxon>Eukaryota</taxon>
        <taxon>Viridiplantae</taxon>
        <taxon>Streptophyta</taxon>
        <taxon>Embryophyta</taxon>
        <taxon>Tracheophyta</taxon>
        <taxon>Spermatophyta</taxon>
        <taxon>Magnoliopsida</taxon>
        <taxon>eudicotyledons</taxon>
        <taxon>Gunneridae</taxon>
        <taxon>Pentapetalae</taxon>
        <taxon>rosids</taxon>
        <taxon>fabids</taxon>
        <taxon>Rosales</taxon>
        <taxon>Moraceae</taxon>
        <taxon>Ficeae</taxon>
        <taxon>Ficus</taxon>
    </lineage>
</organism>
<protein>
    <recommendedName>
        <fullName evidence="3">Late embryogenesis abundant protein LEA-2 subgroup domain-containing protein</fullName>
    </recommendedName>
</protein>
<accession>A0AA88DK19</accession>
<evidence type="ECO:0000313" key="2">
    <source>
        <dbReference type="Proteomes" id="UP001187192"/>
    </source>
</evidence>
<dbReference type="AlphaFoldDB" id="A0AA88DK19"/>
<dbReference type="EMBL" id="BTGU01000047">
    <property type="protein sequence ID" value="GMN53604.1"/>
    <property type="molecule type" value="Genomic_DNA"/>
</dbReference>
<comment type="caution">
    <text evidence="1">The sequence shown here is derived from an EMBL/GenBank/DDBJ whole genome shotgun (WGS) entry which is preliminary data.</text>
</comment>
<dbReference type="InterPro" id="IPR055276">
    <property type="entry name" value="NHL41-like"/>
</dbReference>
<dbReference type="PANTHER" id="PTHR48436:SF1">
    <property type="entry name" value="2, PUTATIVE-RELATED"/>
    <property type="match status" value="1"/>
</dbReference>
<sequence length="356" mass="40065">MDHHHHAGAGEQDQEASSLFHSYPCAYYVQSPSTVCSSHADVKNSTAAPESAFHSPVRHDTNPNILRHDSSSSRGSNHYFNLHQKKISYDARSHETDMMMNNAELNRLIVVDTTSSTVLDDHHHHDDDDDDEYYYEGKMMNSNSRRGWWKRNCSYGNSDSSVWICLQISWRFLASLSVALLVFYIASRPPPPKVSIQMGRIGEFVLGEGVDASGVTTKILTCNCSLDLIIDNKSKLFGLHIHPPIMQLSFHRLTLALSHGPKKLYAETGTTTFPLNIGTRNKPLYGAGREMEDMLESGQRMPLMIGVKLSSSFRVVFNLIQPKFHHQLHCLLLLHSPNGKTHRTQLFNSTCTPFTA</sequence>
<reference evidence="1" key="1">
    <citation type="submission" date="2023-07" db="EMBL/GenBank/DDBJ databases">
        <title>draft genome sequence of fig (Ficus carica).</title>
        <authorList>
            <person name="Takahashi T."/>
            <person name="Nishimura K."/>
        </authorList>
    </citation>
    <scope>NUCLEOTIDE SEQUENCE</scope>
</reference>